<evidence type="ECO:0000256" key="1">
    <source>
        <dbReference type="SAM" id="MobiDB-lite"/>
    </source>
</evidence>
<feature type="region of interest" description="Disordered" evidence="1">
    <location>
        <begin position="234"/>
        <end position="253"/>
    </location>
</feature>
<proteinExistence type="predicted"/>
<dbReference type="AlphaFoldDB" id="A0A9N9EDY0"/>
<feature type="compositionally biased region" description="Low complexity" evidence="1">
    <location>
        <begin position="328"/>
        <end position="341"/>
    </location>
</feature>
<dbReference type="EMBL" id="CAJVPI010005238">
    <property type="protein sequence ID" value="CAG8672777.1"/>
    <property type="molecule type" value="Genomic_DNA"/>
</dbReference>
<gene>
    <name evidence="2" type="ORF">PBRASI_LOCUS11392</name>
</gene>
<keyword evidence="3" id="KW-1185">Reference proteome</keyword>
<dbReference type="Proteomes" id="UP000789739">
    <property type="component" value="Unassembled WGS sequence"/>
</dbReference>
<protein>
    <submittedName>
        <fullName evidence="2">8928_t:CDS:1</fullName>
    </submittedName>
</protein>
<reference evidence="2" key="1">
    <citation type="submission" date="2021-06" db="EMBL/GenBank/DDBJ databases">
        <authorList>
            <person name="Kallberg Y."/>
            <person name="Tangrot J."/>
            <person name="Rosling A."/>
        </authorList>
    </citation>
    <scope>NUCLEOTIDE SEQUENCE</scope>
    <source>
        <strain evidence="2">BR232B</strain>
    </source>
</reference>
<feature type="compositionally biased region" description="Acidic residues" evidence="1">
    <location>
        <begin position="318"/>
        <end position="327"/>
    </location>
</feature>
<feature type="region of interest" description="Disordered" evidence="1">
    <location>
        <begin position="178"/>
        <end position="221"/>
    </location>
</feature>
<feature type="region of interest" description="Disordered" evidence="1">
    <location>
        <begin position="267"/>
        <end position="359"/>
    </location>
</feature>
<feature type="non-terminal residue" evidence="2">
    <location>
        <position position="1"/>
    </location>
</feature>
<accession>A0A9N9EDY0</accession>
<feature type="compositionally biased region" description="Polar residues" evidence="1">
    <location>
        <begin position="191"/>
        <end position="204"/>
    </location>
</feature>
<comment type="caution">
    <text evidence="2">The sequence shown here is derived from an EMBL/GenBank/DDBJ whole genome shotgun (WGS) entry which is preliminary data.</text>
</comment>
<feature type="compositionally biased region" description="Basic and acidic residues" evidence="1">
    <location>
        <begin position="179"/>
        <end position="190"/>
    </location>
</feature>
<name>A0A9N9EDY0_9GLOM</name>
<evidence type="ECO:0000313" key="3">
    <source>
        <dbReference type="Proteomes" id="UP000789739"/>
    </source>
</evidence>
<feature type="non-terminal residue" evidence="2">
    <location>
        <position position="359"/>
    </location>
</feature>
<organism evidence="2 3">
    <name type="scientific">Paraglomus brasilianum</name>
    <dbReference type="NCBI Taxonomy" id="144538"/>
    <lineage>
        <taxon>Eukaryota</taxon>
        <taxon>Fungi</taxon>
        <taxon>Fungi incertae sedis</taxon>
        <taxon>Mucoromycota</taxon>
        <taxon>Glomeromycotina</taxon>
        <taxon>Glomeromycetes</taxon>
        <taxon>Paraglomerales</taxon>
        <taxon>Paraglomeraceae</taxon>
        <taxon>Paraglomus</taxon>
    </lineage>
</organism>
<evidence type="ECO:0000313" key="2">
    <source>
        <dbReference type="EMBL" id="CAG8672777.1"/>
    </source>
</evidence>
<sequence length="359" mass="41138">PHSELNEHEPQRKSVILASATRIQQLQLQVEAHRETYWQHIYIHNHVHRTNPFKKNALEEFRSDACSVCYQITQQTSPAFENYRLLIYRYDGRVSQITYDRFVEWQGSPRKFQAALRLIKATVFPYAPLRVASLVEALVNPSATGRIYLADFSVSEPISRTRTQELQNQVAEYLQVTEAENRKGKARERNPTSPGSIATTSNYRTPDLGPLYQPDNEEKEKELSLLGSIGTIELQDINENSEDEYDPLPNREIPDEIFGHREFENDQDIPENERIIPENPADNNLNQDSDQEEPEQQEENQIENQDPPANQGNHQESDQETLEENQVEDQNQGNPPNNPDSSGEESEESSQASSRVASP</sequence>
<feature type="compositionally biased region" description="Acidic residues" evidence="1">
    <location>
        <begin position="289"/>
        <end position="301"/>
    </location>
</feature>